<gene>
    <name evidence="1" type="ORF">ERS008207_01580</name>
</gene>
<evidence type="ECO:0000313" key="1">
    <source>
        <dbReference type="EMBL" id="CNU00769.1"/>
    </source>
</evidence>
<dbReference type="AlphaFoldDB" id="A0A655C7J2"/>
<organism evidence="1 2">
    <name type="scientific">Salmonella enterica subsp. enterica serovar Bovismorbificans</name>
    <dbReference type="NCBI Taxonomy" id="58097"/>
    <lineage>
        <taxon>Bacteria</taxon>
        <taxon>Pseudomonadati</taxon>
        <taxon>Pseudomonadota</taxon>
        <taxon>Gammaproteobacteria</taxon>
        <taxon>Enterobacterales</taxon>
        <taxon>Enterobacteriaceae</taxon>
        <taxon>Salmonella</taxon>
    </lineage>
</organism>
<proteinExistence type="predicted"/>
<name>A0A655C7J2_SALET</name>
<dbReference type="Proteomes" id="UP000042394">
    <property type="component" value="Unassembled WGS sequence"/>
</dbReference>
<accession>A0A655C7J2</accession>
<protein>
    <submittedName>
        <fullName evidence="1">Uncharacterized protein</fullName>
    </submittedName>
</protein>
<dbReference type="EMBL" id="CQPD01000013">
    <property type="protein sequence ID" value="CNU00769.1"/>
    <property type="molecule type" value="Genomic_DNA"/>
</dbReference>
<sequence>MTLCGHPVNHIPVMGPFLRVPLLHHHPFTVHVAQVTVPAVQPDRRQGGHHGVLLPEYPLRLQLTAYHPCQYGLLTHAADLRHALFPGFHRGHKIPGQPGIADIPVRLADNGRRGLLPALPAVTVHAGLLHGHQRAAGTGALTAVGNEHLDVMTRRAIQQGQRLLQGQLFALVDNNGTARGKCHALLQLTTPGYQLTGQTFILLQVCLRTAVSGNNLHLTPLLPGHHRKFCHPFPLTGSPALTTDDGQ</sequence>
<evidence type="ECO:0000313" key="2">
    <source>
        <dbReference type="Proteomes" id="UP000042394"/>
    </source>
</evidence>
<reference evidence="1 2" key="1">
    <citation type="submission" date="2015-03" db="EMBL/GenBank/DDBJ databases">
        <authorList>
            <consortium name="Pathogen Informatics"/>
        </authorList>
    </citation>
    <scope>NUCLEOTIDE SEQUENCE [LARGE SCALE GENOMIC DNA]</scope>
    <source>
        <strain evidence="1 2">D4891</strain>
    </source>
</reference>